<name>A0A7W7GPE0_9MICC</name>
<comment type="caution">
    <text evidence="2">The sequence shown here is derived from an EMBL/GenBank/DDBJ whole genome shotgun (WGS) entry which is preliminary data.</text>
</comment>
<dbReference type="EMBL" id="JACHNA010000001">
    <property type="protein sequence ID" value="MBB4735776.1"/>
    <property type="molecule type" value="Genomic_DNA"/>
</dbReference>
<dbReference type="GO" id="GO:0003824">
    <property type="term" value="F:catalytic activity"/>
    <property type="evidence" value="ECO:0007669"/>
    <property type="project" value="InterPro"/>
</dbReference>
<feature type="compositionally biased region" description="Basic and acidic residues" evidence="1">
    <location>
        <begin position="1"/>
        <end position="11"/>
    </location>
</feature>
<dbReference type="InterPro" id="IPR011257">
    <property type="entry name" value="DNA_glycosylase"/>
</dbReference>
<protein>
    <submittedName>
        <fullName evidence="2">3-methyladenine DNA glycosylase/8-oxoguanine DNA glycosylase</fullName>
    </submittedName>
</protein>
<dbReference type="Proteomes" id="UP000540191">
    <property type="component" value="Unassembled WGS sequence"/>
</dbReference>
<dbReference type="Gene3D" id="1.10.340.30">
    <property type="entry name" value="Hypothetical protein, domain 2"/>
    <property type="match status" value="1"/>
</dbReference>
<evidence type="ECO:0000313" key="2">
    <source>
        <dbReference type="EMBL" id="MBB4735776.1"/>
    </source>
</evidence>
<evidence type="ECO:0000256" key="1">
    <source>
        <dbReference type="SAM" id="MobiDB-lite"/>
    </source>
</evidence>
<organism evidence="2 3">
    <name type="scientific">Micrococcus cohnii</name>
    <dbReference type="NCBI Taxonomy" id="993416"/>
    <lineage>
        <taxon>Bacteria</taxon>
        <taxon>Bacillati</taxon>
        <taxon>Actinomycetota</taxon>
        <taxon>Actinomycetes</taxon>
        <taxon>Micrococcales</taxon>
        <taxon>Micrococcaceae</taxon>
        <taxon>Micrococcus</taxon>
    </lineage>
</organism>
<dbReference type="GO" id="GO:0006281">
    <property type="term" value="P:DNA repair"/>
    <property type="evidence" value="ECO:0007669"/>
    <property type="project" value="InterPro"/>
</dbReference>
<keyword evidence="3" id="KW-1185">Reference proteome</keyword>
<dbReference type="SUPFAM" id="SSF48150">
    <property type="entry name" value="DNA-glycosylase"/>
    <property type="match status" value="1"/>
</dbReference>
<evidence type="ECO:0000313" key="3">
    <source>
        <dbReference type="Proteomes" id="UP000540191"/>
    </source>
</evidence>
<dbReference type="AlphaFoldDB" id="A0A7W7GPE0"/>
<dbReference type="RefSeq" id="WP_343059318.1">
    <property type="nucleotide sequence ID" value="NZ_JACHNA010000001.1"/>
</dbReference>
<reference evidence="2 3" key="1">
    <citation type="submission" date="2020-08" db="EMBL/GenBank/DDBJ databases">
        <title>Sequencing the genomes of 1000 actinobacteria strains.</title>
        <authorList>
            <person name="Klenk H.-P."/>
        </authorList>
    </citation>
    <scope>NUCLEOTIDE SEQUENCE [LARGE SCALE GENOMIC DNA]</scope>
    <source>
        <strain evidence="2 3">DSM 23974</strain>
    </source>
</reference>
<gene>
    <name evidence="2" type="ORF">HDA30_001284</name>
</gene>
<feature type="region of interest" description="Disordered" evidence="1">
    <location>
        <begin position="1"/>
        <end position="20"/>
    </location>
</feature>
<proteinExistence type="predicted"/>
<accession>A0A7W7GPE0</accession>
<sequence>MPQDELPHDPLPDADATRSFPAEVPVDVGLTLRPLQRGAADPCVRVTGRRAWLTRRTRSGAAALLVEGPASPFLPGSVRARAWGPGAQEAVEQVPALLGLGDQGWSAFDELLAEHRRRLPASVLEARRRHPGLRLPAAGALSVGLLTVVLEQKVTHDQARHGWRSLVREAARGSSGGGTPPGPVPAGMLLPPRPEQVALIPSWRWHTGWVQPAQSRTLVQAARRSASIERVAAACPPWDPSAAEGLNRRLCSLPGIGPWSTAEALQRSHGAADLVSVGDYHLAHFVGQVLTGRRVDDAGMLELLAPFAGHRQRLVRLLGLTGERRRSFGPRLAPADHRRR</sequence>